<dbReference type="EMBL" id="JAEKFT010000007">
    <property type="protein sequence ID" value="MBT0961156.1"/>
    <property type="molecule type" value="Genomic_DNA"/>
</dbReference>
<dbReference type="Pfam" id="PF03466">
    <property type="entry name" value="LysR_substrate"/>
    <property type="match status" value="1"/>
</dbReference>
<dbReference type="FunFam" id="1.10.10.10:FF:000001">
    <property type="entry name" value="LysR family transcriptional regulator"/>
    <property type="match status" value="1"/>
</dbReference>
<name>A0A944D9S4_DENI1</name>
<dbReference type="GO" id="GO:0043565">
    <property type="term" value="F:sequence-specific DNA binding"/>
    <property type="evidence" value="ECO:0007669"/>
    <property type="project" value="TreeGrafter"/>
</dbReference>
<keyword evidence="7" id="KW-1185">Reference proteome</keyword>
<dbReference type="Gene3D" id="3.40.190.290">
    <property type="match status" value="1"/>
</dbReference>
<dbReference type="SUPFAM" id="SSF46785">
    <property type="entry name" value="Winged helix' DNA-binding domain"/>
    <property type="match status" value="1"/>
</dbReference>
<proteinExistence type="inferred from homology"/>
<accession>A0A944D9S4</accession>
<evidence type="ECO:0000256" key="3">
    <source>
        <dbReference type="ARBA" id="ARBA00023125"/>
    </source>
</evidence>
<evidence type="ECO:0000313" key="6">
    <source>
        <dbReference type="EMBL" id="MBT0961156.1"/>
    </source>
</evidence>
<protein>
    <submittedName>
        <fullName evidence="6">LysR family transcriptional regulator</fullName>
    </submittedName>
</protein>
<dbReference type="InterPro" id="IPR005119">
    <property type="entry name" value="LysR_subst-bd"/>
</dbReference>
<gene>
    <name evidence="6" type="ORF">I8J34_08210</name>
</gene>
<reference evidence="7" key="1">
    <citation type="journal article" date="2022" name="ISME J.">
        <title>Genetic and phylogenetic analysis of dissimilatory iodate-reducing bacteria identifies potential niches across the world's oceans.</title>
        <authorList>
            <person name="Reyes-Umana V."/>
            <person name="Henning Z."/>
            <person name="Lee K."/>
            <person name="Barnum T.P."/>
            <person name="Coates J.D."/>
        </authorList>
    </citation>
    <scope>NUCLEOTIDE SEQUENCE [LARGE SCALE GENOMIC DNA]</scope>
    <source>
        <strain evidence="7">IR12</strain>
    </source>
</reference>
<dbReference type="AlphaFoldDB" id="A0A944D9S4"/>
<keyword evidence="3" id="KW-0238">DNA-binding</keyword>
<dbReference type="Gene3D" id="1.10.10.10">
    <property type="entry name" value="Winged helix-like DNA-binding domain superfamily/Winged helix DNA-binding domain"/>
    <property type="match status" value="1"/>
</dbReference>
<dbReference type="InterPro" id="IPR058163">
    <property type="entry name" value="LysR-type_TF_proteobact-type"/>
</dbReference>
<evidence type="ECO:0000256" key="2">
    <source>
        <dbReference type="ARBA" id="ARBA00023015"/>
    </source>
</evidence>
<keyword evidence="4" id="KW-0804">Transcription</keyword>
<evidence type="ECO:0000256" key="1">
    <source>
        <dbReference type="ARBA" id="ARBA00009437"/>
    </source>
</evidence>
<dbReference type="InterPro" id="IPR036390">
    <property type="entry name" value="WH_DNA-bd_sf"/>
</dbReference>
<dbReference type="GO" id="GO:0006351">
    <property type="term" value="P:DNA-templated transcription"/>
    <property type="evidence" value="ECO:0007669"/>
    <property type="project" value="TreeGrafter"/>
</dbReference>
<dbReference type="PANTHER" id="PTHR30537:SF35">
    <property type="entry name" value="TRANSCRIPTIONAL REGULATORY PROTEIN"/>
    <property type="match status" value="1"/>
</dbReference>
<organism evidence="6 7">
    <name type="scientific">Denitromonas iodatirespirans</name>
    <dbReference type="NCBI Taxonomy" id="2795389"/>
    <lineage>
        <taxon>Bacteria</taxon>
        <taxon>Pseudomonadati</taxon>
        <taxon>Pseudomonadota</taxon>
        <taxon>Betaproteobacteria</taxon>
        <taxon>Rhodocyclales</taxon>
        <taxon>Zoogloeaceae</taxon>
        <taxon>Denitromonas</taxon>
    </lineage>
</organism>
<comment type="similarity">
    <text evidence="1">Belongs to the LysR transcriptional regulatory family.</text>
</comment>
<dbReference type="InterPro" id="IPR000847">
    <property type="entry name" value="LysR_HTH_N"/>
</dbReference>
<evidence type="ECO:0000313" key="7">
    <source>
        <dbReference type="Proteomes" id="UP000694660"/>
    </source>
</evidence>
<feature type="domain" description="HTH lysR-type" evidence="5">
    <location>
        <begin position="1"/>
        <end position="59"/>
    </location>
</feature>
<dbReference type="PANTHER" id="PTHR30537">
    <property type="entry name" value="HTH-TYPE TRANSCRIPTIONAL REGULATOR"/>
    <property type="match status" value="1"/>
</dbReference>
<dbReference type="Pfam" id="PF00126">
    <property type="entry name" value="HTH_1"/>
    <property type="match status" value="1"/>
</dbReference>
<dbReference type="PROSITE" id="PS50931">
    <property type="entry name" value="HTH_LYSR"/>
    <property type="match status" value="1"/>
</dbReference>
<dbReference type="InterPro" id="IPR036388">
    <property type="entry name" value="WH-like_DNA-bd_sf"/>
</dbReference>
<sequence>MDRLTAMRVFREVAQSGSFTAAADRLDMSRAMVTRYVTTLEQWLEARLLQRTTRRVTLTDAGEQCLRRCLQVLELVDEVEAAAQPAAGELHGQLRLTCSMSFAIAHLAQAVADFLAQHPRLTIDLDVADRALNLIDERIDLAVRITADPAPGLVARPLARCRSMLVAAPSYIAAHGLPDTPSALAAHAGLSYTNFGKSTWRFSRGAQREAVSVRTRFTANEATVLLQAAIAGGGIALQPVYLVGPYLADGRLVQVLPDWQVPELTIYALYASRRHLSPAVRALLDYLVERFRNTPW</sequence>
<dbReference type="FunFam" id="3.40.190.290:FF:000001">
    <property type="entry name" value="Transcriptional regulator, LysR family"/>
    <property type="match status" value="1"/>
</dbReference>
<keyword evidence="2" id="KW-0805">Transcription regulation</keyword>
<dbReference type="GO" id="GO:0003700">
    <property type="term" value="F:DNA-binding transcription factor activity"/>
    <property type="evidence" value="ECO:0007669"/>
    <property type="project" value="InterPro"/>
</dbReference>
<evidence type="ECO:0000256" key="4">
    <source>
        <dbReference type="ARBA" id="ARBA00023163"/>
    </source>
</evidence>
<dbReference type="SUPFAM" id="SSF53850">
    <property type="entry name" value="Periplasmic binding protein-like II"/>
    <property type="match status" value="1"/>
</dbReference>
<comment type="caution">
    <text evidence="6">The sequence shown here is derived from an EMBL/GenBank/DDBJ whole genome shotgun (WGS) entry which is preliminary data.</text>
</comment>
<dbReference type="RefSeq" id="WP_214360915.1">
    <property type="nucleotide sequence ID" value="NZ_JAEKFT010000007.1"/>
</dbReference>
<dbReference type="Proteomes" id="UP000694660">
    <property type="component" value="Unassembled WGS sequence"/>
</dbReference>
<evidence type="ECO:0000259" key="5">
    <source>
        <dbReference type="PROSITE" id="PS50931"/>
    </source>
</evidence>
<dbReference type="CDD" id="cd08422">
    <property type="entry name" value="PBP2_CrgA_like"/>
    <property type="match status" value="1"/>
</dbReference>